<accession>A0A505D688</accession>
<evidence type="ECO:0008006" key="3">
    <source>
        <dbReference type="Google" id="ProtNLM"/>
    </source>
</evidence>
<proteinExistence type="predicted"/>
<protein>
    <recommendedName>
        <fullName evidence="3">Transposase</fullName>
    </recommendedName>
</protein>
<evidence type="ECO:0000313" key="2">
    <source>
        <dbReference type="Proteomes" id="UP000317378"/>
    </source>
</evidence>
<dbReference type="Proteomes" id="UP000317378">
    <property type="component" value="Unassembled WGS sequence"/>
</dbReference>
<name>A0A505D688_9ACTN</name>
<dbReference type="AlphaFoldDB" id="A0A505D688"/>
<dbReference type="EMBL" id="VCHX02000177">
    <property type="protein sequence ID" value="TPQ18337.1"/>
    <property type="molecule type" value="Genomic_DNA"/>
</dbReference>
<evidence type="ECO:0000313" key="1">
    <source>
        <dbReference type="EMBL" id="TPQ18337.1"/>
    </source>
</evidence>
<comment type="caution">
    <text evidence="1">The sequence shown here is derived from an EMBL/GenBank/DDBJ whole genome shotgun (WGS) entry which is preliminary data.</text>
</comment>
<reference evidence="1 2" key="1">
    <citation type="submission" date="2019-06" db="EMBL/GenBank/DDBJ databases">
        <title>Streptomyces sporangiiformans sp. nov., a novel actinomycete isolated from soil in Mount Song.</title>
        <authorList>
            <person name="Han L."/>
        </authorList>
    </citation>
    <scope>NUCLEOTIDE SEQUENCE [LARGE SCALE GENOMIC DNA]</scope>
    <source>
        <strain evidence="1 2">NEAU-SSA 1</strain>
    </source>
</reference>
<organism evidence="1 2">
    <name type="scientific">Streptomyces sporangiiformans</name>
    <dbReference type="NCBI Taxonomy" id="2315329"/>
    <lineage>
        <taxon>Bacteria</taxon>
        <taxon>Bacillati</taxon>
        <taxon>Actinomycetota</taxon>
        <taxon>Actinomycetes</taxon>
        <taxon>Kitasatosporales</taxon>
        <taxon>Streptomycetaceae</taxon>
        <taxon>Streptomyces</taxon>
    </lineage>
</organism>
<gene>
    <name evidence="1" type="ORF">FGD71_031615</name>
</gene>
<dbReference type="RefSeq" id="WP_140935992.1">
    <property type="nucleotide sequence ID" value="NZ_QXMJ01000177.1"/>
</dbReference>
<sequence>MRPLDSAYSLGVVVPRLKVIVSWRAACEHTFACLKNWRVLSKLRQSARYAPATAAPELTNTEVARWQTILQSDRVWSATTGGVPDFHWGEWISFAGASIYVLWELGRINGALRELADLWNEQYQQRQESADSLQ</sequence>
<keyword evidence="2" id="KW-1185">Reference proteome</keyword>